<evidence type="ECO:0000313" key="2">
    <source>
        <dbReference type="Proteomes" id="UP000814033"/>
    </source>
</evidence>
<gene>
    <name evidence="1" type="ORF">FA95DRAFT_303861</name>
</gene>
<proteinExistence type="predicted"/>
<name>A0ACB8RKS3_9AGAM</name>
<dbReference type="Proteomes" id="UP000814033">
    <property type="component" value="Unassembled WGS sequence"/>
</dbReference>
<reference evidence="1" key="1">
    <citation type="submission" date="2021-02" db="EMBL/GenBank/DDBJ databases">
        <authorList>
            <consortium name="DOE Joint Genome Institute"/>
            <person name="Ahrendt S."/>
            <person name="Looney B.P."/>
            <person name="Miyauchi S."/>
            <person name="Morin E."/>
            <person name="Drula E."/>
            <person name="Courty P.E."/>
            <person name="Chicoki N."/>
            <person name="Fauchery L."/>
            <person name="Kohler A."/>
            <person name="Kuo A."/>
            <person name="Labutti K."/>
            <person name="Pangilinan J."/>
            <person name="Lipzen A."/>
            <person name="Riley R."/>
            <person name="Andreopoulos W."/>
            <person name="He G."/>
            <person name="Johnson J."/>
            <person name="Barry K.W."/>
            <person name="Grigoriev I.V."/>
            <person name="Nagy L."/>
            <person name="Hibbett D."/>
            <person name="Henrissat B."/>
            <person name="Matheny P.B."/>
            <person name="Labbe J."/>
            <person name="Martin F."/>
        </authorList>
    </citation>
    <scope>NUCLEOTIDE SEQUENCE</scope>
    <source>
        <strain evidence="1">FP105234-sp</strain>
    </source>
</reference>
<sequence length="522" mass="58386">MGPSPTQDYPPNTPRSPLKQPSLSRDDILKEHNLSHLDVEYLKLQTALIRNRTQRNTLVSVGRLPPEILARIFSIRAMMDPSRISGAQRLGWIAVTHVCGHWRRVALACSGLWTDIRFDIGPQWTQKMFLRAKKAPLDLSLPPYLSPPLSDHQLDLIARHVHLGQKIKLNSGLSSLLSTLTSRPFPHLADFTIQPELDGQVYVMPHDFLGSCAPQLRRLQLRRTQVDWTAPVLSNLVELKVINPSHTLPRSTCADFLDALRSMSSLEHLELYNYPIQTHEPDHIVDIINMPRLTSLRIGDSLLSTAHLLNHLSLTPNVDIDLRLHLPSAATSTRPPPRSHLCQFFTSLNACVQCPGTPIWSLSLGSYYPWEFTVVATRGSADLYGRISITIDWGRRDAFDMVAAMCEGFGKNLDVLHVEMEEFTWSVAAWWSIIQAASNVRVLSVAGFAADVFCATLAIASAEPAPGEEIEGVPQRTLEHQYLPKLAVLRLVRARLVTKERGCWHHSRKTIDGLGSTATNNT</sequence>
<evidence type="ECO:0000313" key="1">
    <source>
        <dbReference type="EMBL" id="KAI0044108.1"/>
    </source>
</evidence>
<organism evidence="1 2">
    <name type="scientific">Auriscalpium vulgare</name>
    <dbReference type="NCBI Taxonomy" id="40419"/>
    <lineage>
        <taxon>Eukaryota</taxon>
        <taxon>Fungi</taxon>
        <taxon>Dikarya</taxon>
        <taxon>Basidiomycota</taxon>
        <taxon>Agaricomycotina</taxon>
        <taxon>Agaricomycetes</taxon>
        <taxon>Russulales</taxon>
        <taxon>Auriscalpiaceae</taxon>
        <taxon>Auriscalpium</taxon>
    </lineage>
</organism>
<accession>A0ACB8RKS3</accession>
<reference evidence="1" key="2">
    <citation type="journal article" date="2022" name="New Phytol.">
        <title>Evolutionary transition to the ectomycorrhizal habit in the genomes of a hyperdiverse lineage of mushroom-forming fungi.</title>
        <authorList>
            <person name="Looney B."/>
            <person name="Miyauchi S."/>
            <person name="Morin E."/>
            <person name="Drula E."/>
            <person name="Courty P.E."/>
            <person name="Kohler A."/>
            <person name="Kuo A."/>
            <person name="LaButti K."/>
            <person name="Pangilinan J."/>
            <person name="Lipzen A."/>
            <person name="Riley R."/>
            <person name="Andreopoulos W."/>
            <person name="He G."/>
            <person name="Johnson J."/>
            <person name="Nolan M."/>
            <person name="Tritt A."/>
            <person name="Barry K.W."/>
            <person name="Grigoriev I.V."/>
            <person name="Nagy L.G."/>
            <person name="Hibbett D."/>
            <person name="Henrissat B."/>
            <person name="Matheny P.B."/>
            <person name="Labbe J."/>
            <person name="Martin F.M."/>
        </authorList>
    </citation>
    <scope>NUCLEOTIDE SEQUENCE</scope>
    <source>
        <strain evidence="1">FP105234-sp</strain>
    </source>
</reference>
<keyword evidence="2" id="KW-1185">Reference proteome</keyword>
<comment type="caution">
    <text evidence="1">The sequence shown here is derived from an EMBL/GenBank/DDBJ whole genome shotgun (WGS) entry which is preliminary data.</text>
</comment>
<dbReference type="EMBL" id="MU275994">
    <property type="protein sequence ID" value="KAI0044108.1"/>
    <property type="molecule type" value="Genomic_DNA"/>
</dbReference>
<protein>
    <submittedName>
        <fullName evidence="1">Uncharacterized protein</fullName>
    </submittedName>
</protein>